<gene>
    <name evidence="5" type="ORF">CDD82_5688</name>
</gene>
<sequence>MLSSISLPSAPCQGAQRVLLYLVCGNPGCIGFYGDFTETLRAMLDGHDSKQAIAWDIYGRSLLGFGQVEQCEQPPQDLDAQIDAIYSDVVARRDGNGQPYDWAVLMGHSIGAYICLAIMERHARAATRKTDAQDLVLRHGLLLFPTIALLAESRSGRYLALARRLKLSPGLAQAVANAATWLLPRPLVLWVLTAALGMSERVAGVAAQWLASHDGVRQTIHLAGSELDNVGQDSWDSAEELWSLAPESKAPTVFMLYAKTDHWVADSVRDECVAKRKDCARIYIDKGELSHAFCTTERNSWLVAKIVDGWIAEIESGLNQGQ</sequence>
<evidence type="ECO:0000256" key="4">
    <source>
        <dbReference type="ARBA" id="ARBA00022801"/>
    </source>
</evidence>
<proteinExistence type="inferred from homology"/>
<dbReference type="Pfam" id="PF10230">
    <property type="entry name" value="LIDHydrolase"/>
    <property type="match status" value="1"/>
</dbReference>
<dbReference type="Proteomes" id="UP000224854">
    <property type="component" value="Unassembled WGS sequence"/>
</dbReference>
<evidence type="ECO:0000256" key="2">
    <source>
        <dbReference type="ARBA" id="ARBA00008300"/>
    </source>
</evidence>
<comment type="subcellular location">
    <subcellularLocation>
        <location evidence="1">Lipid droplet</location>
    </subcellularLocation>
</comment>
<protein>
    <recommendedName>
        <fullName evidence="7">AB hydrolase-1 domain-containing protein</fullName>
    </recommendedName>
</protein>
<comment type="similarity">
    <text evidence="2">Belongs to the AB hydrolase superfamily. LDAH family.</text>
</comment>
<evidence type="ECO:0008006" key="7">
    <source>
        <dbReference type="Google" id="ProtNLM"/>
    </source>
</evidence>
<keyword evidence="4" id="KW-0378">Hydrolase</keyword>
<dbReference type="InterPro" id="IPR019363">
    <property type="entry name" value="LDAH"/>
</dbReference>
<dbReference type="Gene3D" id="3.40.50.1820">
    <property type="entry name" value="alpha/beta hydrolase"/>
    <property type="match status" value="1"/>
</dbReference>
<keyword evidence="6" id="KW-1185">Reference proteome</keyword>
<reference evidence="5 6" key="1">
    <citation type="submission" date="2017-06" db="EMBL/GenBank/DDBJ databases">
        <title>Ant-infecting Ophiocordyceps genomes reveal a high diversity of potential behavioral manipulation genes and a possible major role for enterotoxins.</title>
        <authorList>
            <person name="De Bekker C."/>
            <person name="Evans H.C."/>
            <person name="Brachmann A."/>
            <person name="Hughes D.P."/>
        </authorList>
    </citation>
    <scope>NUCLEOTIDE SEQUENCE [LARGE SCALE GENOMIC DNA]</scope>
    <source>
        <strain evidence="5 6">1348a</strain>
    </source>
</reference>
<dbReference type="OrthoDB" id="448051at2759"/>
<keyword evidence="3" id="KW-0551">Lipid droplet</keyword>
<dbReference type="SUPFAM" id="SSF53474">
    <property type="entry name" value="alpha/beta-Hydrolases"/>
    <property type="match status" value="1"/>
</dbReference>
<dbReference type="GO" id="GO:0019915">
    <property type="term" value="P:lipid storage"/>
    <property type="evidence" value="ECO:0007669"/>
    <property type="project" value="InterPro"/>
</dbReference>
<organism evidence="5 6">
    <name type="scientific">Ophiocordyceps australis</name>
    <dbReference type="NCBI Taxonomy" id="1399860"/>
    <lineage>
        <taxon>Eukaryota</taxon>
        <taxon>Fungi</taxon>
        <taxon>Dikarya</taxon>
        <taxon>Ascomycota</taxon>
        <taxon>Pezizomycotina</taxon>
        <taxon>Sordariomycetes</taxon>
        <taxon>Hypocreomycetidae</taxon>
        <taxon>Hypocreales</taxon>
        <taxon>Ophiocordycipitaceae</taxon>
        <taxon>Ophiocordyceps</taxon>
    </lineage>
</organism>
<dbReference type="EMBL" id="NJEU01000537">
    <property type="protein sequence ID" value="PHH73027.1"/>
    <property type="molecule type" value="Genomic_DNA"/>
</dbReference>
<dbReference type="GO" id="GO:0005811">
    <property type="term" value="C:lipid droplet"/>
    <property type="evidence" value="ECO:0007669"/>
    <property type="project" value="UniProtKB-SubCell"/>
</dbReference>
<evidence type="ECO:0000256" key="3">
    <source>
        <dbReference type="ARBA" id="ARBA00022677"/>
    </source>
</evidence>
<evidence type="ECO:0000313" key="6">
    <source>
        <dbReference type="Proteomes" id="UP000224854"/>
    </source>
</evidence>
<evidence type="ECO:0000256" key="1">
    <source>
        <dbReference type="ARBA" id="ARBA00004502"/>
    </source>
</evidence>
<comment type="caution">
    <text evidence="5">The sequence shown here is derived from an EMBL/GenBank/DDBJ whole genome shotgun (WGS) entry which is preliminary data.</text>
</comment>
<dbReference type="PANTHER" id="PTHR13390:SF0">
    <property type="entry name" value="LIPID DROPLET-ASSOCIATED HYDROLASE"/>
    <property type="match status" value="1"/>
</dbReference>
<dbReference type="PANTHER" id="PTHR13390">
    <property type="entry name" value="LIPASE"/>
    <property type="match status" value="1"/>
</dbReference>
<dbReference type="AlphaFoldDB" id="A0A2C5YWA2"/>
<accession>A0A2C5YWA2</accession>
<dbReference type="InterPro" id="IPR029058">
    <property type="entry name" value="AB_hydrolase_fold"/>
</dbReference>
<name>A0A2C5YWA2_9HYPO</name>
<evidence type="ECO:0000313" key="5">
    <source>
        <dbReference type="EMBL" id="PHH73027.1"/>
    </source>
</evidence>
<dbReference type="GO" id="GO:0016298">
    <property type="term" value="F:lipase activity"/>
    <property type="evidence" value="ECO:0007669"/>
    <property type="project" value="InterPro"/>
</dbReference>